<accession>A0A5N6NIN5</accession>
<dbReference type="InterPro" id="IPR013520">
    <property type="entry name" value="Ribonucl_H"/>
</dbReference>
<dbReference type="InterPro" id="IPR012337">
    <property type="entry name" value="RNaseH-like_sf"/>
</dbReference>
<dbReference type="EMBL" id="SZYD01000011">
    <property type="protein sequence ID" value="KAD4888912.1"/>
    <property type="molecule type" value="Genomic_DNA"/>
</dbReference>
<keyword evidence="6" id="KW-0460">Magnesium</keyword>
<evidence type="ECO:0000256" key="6">
    <source>
        <dbReference type="ARBA" id="ARBA00022842"/>
    </source>
</evidence>
<dbReference type="AlphaFoldDB" id="A0A5N6NIN5"/>
<dbReference type="Gene3D" id="3.30.420.10">
    <property type="entry name" value="Ribonuclease H-like superfamily/Ribonuclease H"/>
    <property type="match status" value="1"/>
</dbReference>
<evidence type="ECO:0000256" key="4">
    <source>
        <dbReference type="ARBA" id="ARBA00022801"/>
    </source>
</evidence>
<dbReference type="InterPro" id="IPR036397">
    <property type="entry name" value="RNaseH_sf"/>
</dbReference>
<dbReference type="GO" id="GO:0003676">
    <property type="term" value="F:nucleic acid binding"/>
    <property type="evidence" value="ECO:0007669"/>
    <property type="project" value="InterPro"/>
</dbReference>
<comment type="caution">
    <text evidence="8">The sequence shown here is derived from an EMBL/GenBank/DDBJ whole genome shotgun (WGS) entry which is preliminary data.</text>
</comment>
<dbReference type="Pfam" id="PF00929">
    <property type="entry name" value="RNase_T"/>
    <property type="match status" value="1"/>
</dbReference>
<dbReference type="PANTHER" id="PTHR30231">
    <property type="entry name" value="DNA POLYMERASE III SUBUNIT EPSILON"/>
    <property type="match status" value="1"/>
</dbReference>
<comment type="cofactor">
    <cofactor evidence="1">
        <name>Mg(2+)</name>
        <dbReference type="ChEBI" id="CHEBI:18420"/>
    </cofactor>
</comment>
<protein>
    <recommendedName>
        <fullName evidence="7">Exonuclease domain-containing protein</fullName>
    </recommendedName>
</protein>
<evidence type="ECO:0000256" key="2">
    <source>
        <dbReference type="ARBA" id="ARBA00022722"/>
    </source>
</evidence>
<keyword evidence="4" id="KW-0378">Hydrolase</keyword>
<evidence type="ECO:0000313" key="9">
    <source>
        <dbReference type="Proteomes" id="UP000326396"/>
    </source>
</evidence>
<dbReference type="Proteomes" id="UP000326396">
    <property type="component" value="Linkage Group LG19"/>
</dbReference>
<feature type="domain" description="Exonuclease" evidence="7">
    <location>
        <begin position="9"/>
        <end position="183"/>
    </location>
</feature>
<dbReference type="OrthoDB" id="2018529at2759"/>
<sequence>MGSGEDRSEIVFFDLETTIPTRTGQAYAILEFGSILVCPKKLTELGSYDTLIRPPDLSMISAASIRANGITADDVVSYPTFAEISDKVHDILHGRIWAGHNIQRFDCVRLKEAYAQINRPPPVPKRIIDTLTLLTQRFGRRAGDMKMASLAAYFGLGQQSHRSLEDVRMNFEVVKLCASVLFLESSQQDTENNWYSFNSCNRTSTLEETGRINISPFSSTENHTLPPTLPNPLESVNTQPGPFHTDPSVDIMESDTLLSNEAMMEASSTTTLSTAFSNHTEFIDPDSVSLAAITLTVAPFVNGFNRIQILHRDIPMQIHCDGMRIRFGLSTQFVDHAGNPRLSFVVDANSSNLCDILDACDGIARRFVNPDENSQWRPVVSRKPDFYNSPTIRLHLPTAAEDTTRWITEIYYKNPSSAPCTQQLVSSRYADMAEADSLFRPGSLVDVYFTLDTYNYQQNAGIRLIAKKLIVHAC</sequence>
<dbReference type="FunFam" id="3.30.420.10:FF:000040">
    <property type="entry name" value="Exonuclease family protein"/>
    <property type="match status" value="1"/>
</dbReference>
<keyword evidence="2" id="KW-0540">Nuclease</keyword>
<name>A0A5N6NIN5_9ASTR</name>
<keyword evidence="3" id="KW-0479">Metal-binding</keyword>
<evidence type="ECO:0000256" key="3">
    <source>
        <dbReference type="ARBA" id="ARBA00022723"/>
    </source>
</evidence>
<reference evidence="8 9" key="1">
    <citation type="submission" date="2019-05" db="EMBL/GenBank/DDBJ databases">
        <title>Mikania micrantha, genome provides insights into the molecular mechanism of rapid growth.</title>
        <authorList>
            <person name="Liu B."/>
        </authorList>
    </citation>
    <scope>NUCLEOTIDE SEQUENCE [LARGE SCALE GENOMIC DNA]</scope>
    <source>
        <strain evidence="8">NLD-2019</strain>
        <tissue evidence="8">Leaf</tissue>
    </source>
</reference>
<evidence type="ECO:0000313" key="8">
    <source>
        <dbReference type="EMBL" id="KAD4888912.1"/>
    </source>
</evidence>
<dbReference type="CDD" id="cd06127">
    <property type="entry name" value="DEDDh"/>
    <property type="match status" value="1"/>
</dbReference>
<gene>
    <name evidence="8" type="ORF">E3N88_20985</name>
</gene>
<evidence type="ECO:0000256" key="5">
    <source>
        <dbReference type="ARBA" id="ARBA00022839"/>
    </source>
</evidence>
<dbReference type="SMART" id="SM00479">
    <property type="entry name" value="EXOIII"/>
    <property type="match status" value="1"/>
</dbReference>
<dbReference type="SUPFAM" id="SSF53098">
    <property type="entry name" value="Ribonuclease H-like"/>
    <property type="match status" value="1"/>
</dbReference>
<evidence type="ECO:0000256" key="1">
    <source>
        <dbReference type="ARBA" id="ARBA00001946"/>
    </source>
</evidence>
<evidence type="ECO:0000259" key="7">
    <source>
        <dbReference type="SMART" id="SM00479"/>
    </source>
</evidence>
<dbReference type="GO" id="GO:0046872">
    <property type="term" value="F:metal ion binding"/>
    <property type="evidence" value="ECO:0007669"/>
    <property type="project" value="UniProtKB-KW"/>
</dbReference>
<keyword evidence="9" id="KW-1185">Reference proteome</keyword>
<keyword evidence="5" id="KW-0269">Exonuclease</keyword>
<dbReference type="GO" id="GO:0008408">
    <property type="term" value="F:3'-5' exonuclease activity"/>
    <property type="evidence" value="ECO:0007669"/>
    <property type="project" value="TreeGrafter"/>
</dbReference>
<dbReference type="PANTHER" id="PTHR30231:SF4">
    <property type="entry name" value="PROTEIN NEN2"/>
    <property type="match status" value="1"/>
</dbReference>
<proteinExistence type="predicted"/>
<organism evidence="8 9">
    <name type="scientific">Mikania micrantha</name>
    <name type="common">bitter vine</name>
    <dbReference type="NCBI Taxonomy" id="192012"/>
    <lineage>
        <taxon>Eukaryota</taxon>
        <taxon>Viridiplantae</taxon>
        <taxon>Streptophyta</taxon>
        <taxon>Embryophyta</taxon>
        <taxon>Tracheophyta</taxon>
        <taxon>Spermatophyta</taxon>
        <taxon>Magnoliopsida</taxon>
        <taxon>eudicotyledons</taxon>
        <taxon>Gunneridae</taxon>
        <taxon>Pentapetalae</taxon>
        <taxon>asterids</taxon>
        <taxon>campanulids</taxon>
        <taxon>Asterales</taxon>
        <taxon>Asteraceae</taxon>
        <taxon>Asteroideae</taxon>
        <taxon>Heliantheae alliance</taxon>
        <taxon>Eupatorieae</taxon>
        <taxon>Mikania</taxon>
    </lineage>
</organism>